<organism evidence="1 2">
    <name type="scientific">Amycolatopsis mediterranei (strain S699)</name>
    <name type="common">Nocardia mediterranei</name>
    <dbReference type="NCBI Taxonomy" id="713604"/>
    <lineage>
        <taxon>Bacteria</taxon>
        <taxon>Bacillati</taxon>
        <taxon>Actinomycetota</taxon>
        <taxon>Actinomycetes</taxon>
        <taxon>Pseudonocardiales</taxon>
        <taxon>Pseudonocardiaceae</taxon>
        <taxon>Amycolatopsis</taxon>
    </lineage>
</organism>
<dbReference type="Pfam" id="PF13561">
    <property type="entry name" value="adh_short_C2"/>
    <property type="match status" value="1"/>
</dbReference>
<accession>A0A9R0UCI2</accession>
<evidence type="ECO:0000313" key="1">
    <source>
        <dbReference type="EMBL" id="AEK45793.1"/>
    </source>
</evidence>
<dbReference type="SUPFAM" id="SSF51735">
    <property type="entry name" value="NAD(P)-binding Rossmann-fold domains"/>
    <property type="match status" value="1"/>
</dbReference>
<keyword evidence="2" id="KW-1185">Reference proteome</keyword>
<reference evidence="1 2" key="1">
    <citation type="journal article" date="2011" name="J. Bacteriol.">
        <title>Whole genome sequence of the rifamycin B-producing strain Amycolatopsis mediterranei S699.</title>
        <authorList>
            <person name="Verma M."/>
            <person name="Kaur J."/>
            <person name="Kumar M."/>
            <person name="Kumari K."/>
            <person name="Saxena A."/>
            <person name="Anand S."/>
            <person name="Nigam A."/>
            <person name="Ravi V."/>
            <person name="Raghuvanshi S."/>
            <person name="Khurana P."/>
            <person name="Tyagi A.K."/>
            <person name="Khurana J.P."/>
            <person name="Lal R."/>
        </authorList>
    </citation>
    <scope>NUCLEOTIDE SEQUENCE [LARGE SCALE GENOMIC DNA]</scope>
    <source>
        <strain evidence="1 2">S699</strain>
    </source>
</reference>
<dbReference type="KEGG" id="amn:RAM_36610"/>
<protein>
    <submittedName>
        <fullName evidence="1">Short chain dehydrogenase</fullName>
    </submittedName>
</protein>
<dbReference type="InterPro" id="IPR036291">
    <property type="entry name" value="NAD(P)-bd_dom_sf"/>
</dbReference>
<dbReference type="InterPro" id="IPR002347">
    <property type="entry name" value="SDR_fam"/>
</dbReference>
<dbReference type="Gene3D" id="3.40.50.720">
    <property type="entry name" value="NAD(P)-binding Rossmann-like Domain"/>
    <property type="match status" value="1"/>
</dbReference>
<dbReference type="Proteomes" id="UP000006138">
    <property type="component" value="Chromosome"/>
</dbReference>
<dbReference type="AlphaFoldDB" id="A0A9R0UCI2"/>
<name>A0A9R0UCI2_AMYMS</name>
<dbReference type="EMBL" id="CP002896">
    <property type="protein sequence ID" value="AEK45793.1"/>
    <property type="molecule type" value="Genomic_DNA"/>
</dbReference>
<gene>
    <name evidence="1" type="ordered locus">RAM_36610</name>
</gene>
<sequence length="62" mass="6660">MASSKAGAHAYIAAKRALVGLMQVLANEYASDMIRVNTIPEPGGRTVRARKPGYGLRARSCR</sequence>
<proteinExistence type="predicted"/>
<evidence type="ECO:0000313" key="2">
    <source>
        <dbReference type="Proteomes" id="UP000006138"/>
    </source>
</evidence>